<feature type="region of interest" description="Disordered" evidence="1">
    <location>
        <begin position="82"/>
        <end position="103"/>
    </location>
</feature>
<dbReference type="AlphaFoldDB" id="A0A645GW84"/>
<evidence type="ECO:0000256" key="1">
    <source>
        <dbReference type="SAM" id="MobiDB-lite"/>
    </source>
</evidence>
<reference evidence="2" key="1">
    <citation type="submission" date="2019-08" db="EMBL/GenBank/DDBJ databases">
        <authorList>
            <person name="Kucharzyk K."/>
            <person name="Murdoch R.W."/>
            <person name="Higgins S."/>
            <person name="Loffler F."/>
        </authorList>
    </citation>
    <scope>NUCLEOTIDE SEQUENCE</scope>
</reference>
<proteinExistence type="predicted"/>
<accession>A0A645GW84</accession>
<protein>
    <submittedName>
        <fullName evidence="2">Uncharacterized protein</fullName>
    </submittedName>
</protein>
<dbReference type="EMBL" id="VSSQ01077964">
    <property type="protein sequence ID" value="MPN27913.1"/>
    <property type="molecule type" value="Genomic_DNA"/>
</dbReference>
<name>A0A645GW84_9ZZZZ</name>
<comment type="caution">
    <text evidence="2">The sequence shown here is derived from an EMBL/GenBank/DDBJ whole genome shotgun (WGS) entry which is preliminary data.</text>
</comment>
<organism evidence="2">
    <name type="scientific">bioreactor metagenome</name>
    <dbReference type="NCBI Taxonomy" id="1076179"/>
    <lineage>
        <taxon>unclassified sequences</taxon>
        <taxon>metagenomes</taxon>
        <taxon>ecological metagenomes</taxon>
    </lineage>
</organism>
<sequence>MTGHLAALFGMAAVALKQIAVDGVYHRPHSRCYRTGGAMIDLSLLFQPGIHTFFSNCRLAFQFEVQHQMVIFTTTGSFAGGRNDQKTGNDTGSGCRGRKRINI</sequence>
<gene>
    <name evidence="2" type="ORF">SDC9_175347</name>
</gene>
<evidence type="ECO:0000313" key="2">
    <source>
        <dbReference type="EMBL" id="MPN27913.1"/>
    </source>
</evidence>